<reference evidence="2" key="1">
    <citation type="submission" date="2022-11" db="UniProtKB">
        <authorList>
            <consortium name="WormBaseParasite"/>
        </authorList>
    </citation>
    <scope>IDENTIFICATION</scope>
</reference>
<evidence type="ECO:0000313" key="1">
    <source>
        <dbReference type="Proteomes" id="UP000887580"/>
    </source>
</evidence>
<sequence length="136" mass="15903">MTKIQDCCQYSTENEFSLEKLETFENEILLYNKRATIYYKTVADLEDQTPVDFKCFEKDLKFSMSQNYDSNLNFEEVEDSNPTTPAKNESNPVKTVFKKPYFNIFEIFNTLKNICDILISTIISISPNEKNSKKCN</sequence>
<evidence type="ECO:0000313" key="2">
    <source>
        <dbReference type="WBParaSite" id="PS1159_v2.g16789.t1"/>
    </source>
</evidence>
<protein>
    <submittedName>
        <fullName evidence="2">Uncharacterized protein</fullName>
    </submittedName>
</protein>
<organism evidence="1 2">
    <name type="scientific">Panagrolaimus sp. PS1159</name>
    <dbReference type="NCBI Taxonomy" id="55785"/>
    <lineage>
        <taxon>Eukaryota</taxon>
        <taxon>Metazoa</taxon>
        <taxon>Ecdysozoa</taxon>
        <taxon>Nematoda</taxon>
        <taxon>Chromadorea</taxon>
        <taxon>Rhabditida</taxon>
        <taxon>Tylenchina</taxon>
        <taxon>Panagrolaimomorpha</taxon>
        <taxon>Panagrolaimoidea</taxon>
        <taxon>Panagrolaimidae</taxon>
        <taxon>Panagrolaimus</taxon>
    </lineage>
</organism>
<proteinExistence type="predicted"/>
<dbReference type="Proteomes" id="UP000887580">
    <property type="component" value="Unplaced"/>
</dbReference>
<dbReference type="WBParaSite" id="PS1159_v2.g16789.t1">
    <property type="protein sequence ID" value="PS1159_v2.g16789.t1"/>
    <property type="gene ID" value="PS1159_v2.g16789"/>
</dbReference>
<accession>A0AC35FF53</accession>
<name>A0AC35FF53_9BILA</name>